<dbReference type="Pfam" id="PF03772">
    <property type="entry name" value="Competence"/>
    <property type="match status" value="1"/>
</dbReference>
<feature type="domain" description="ComEC/Rec2-related protein" evidence="7">
    <location>
        <begin position="260"/>
        <end position="539"/>
    </location>
</feature>
<evidence type="ECO:0000259" key="7">
    <source>
        <dbReference type="Pfam" id="PF03772"/>
    </source>
</evidence>
<evidence type="ECO:0000256" key="3">
    <source>
        <dbReference type="ARBA" id="ARBA00022692"/>
    </source>
</evidence>
<feature type="transmembrane region" description="Helical" evidence="6">
    <location>
        <begin position="459"/>
        <end position="483"/>
    </location>
</feature>
<feature type="transmembrane region" description="Helical" evidence="6">
    <location>
        <begin position="554"/>
        <end position="574"/>
    </location>
</feature>
<dbReference type="NCBIfam" id="TIGR00360">
    <property type="entry name" value="ComEC_N-term"/>
    <property type="match status" value="1"/>
</dbReference>
<dbReference type="AlphaFoldDB" id="A0A833H049"/>
<feature type="transmembrane region" description="Helical" evidence="6">
    <location>
        <begin position="490"/>
        <end position="509"/>
    </location>
</feature>
<feature type="transmembrane region" description="Helical" evidence="6">
    <location>
        <begin position="521"/>
        <end position="542"/>
    </location>
</feature>
<dbReference type="PANTHER" id="PTHR30619">
    <property type="entry name" value="DNA INTERNALIZATION/COMPETENCE PROTEIN COMEC/REC2"/>
    <property type="match status" value="1"/>
</dbReference>
<evidence type="ECO:0000256" key="4">
    <source>
        <dbReference type="ARBA" id="ARBA00022989"/>
    </source>
</evidence>
<evidence type="ECO:0000256" key="1">
    <source>
        <dbReference type="ARBA" id="ARBA00004651"/>
    </source>
</evidence>
<feature type="transmembrane region" description="Helical" evidence="6">
    <location>
        <begin position="276"/>
        <end position="299"/>
    </location>
</feature>
<comment type="caution">
    <text evidence="8">The sequence shown here is derived from an EMBL/GenBank/DDBJ whole genome shotgun (WGS) entry which is preliminary data.</text>
</comment>
<gene>
    <name evidence="8" type="ORF">F9K24_17220</name>
</gene>
<dbReference type="PANTHER" id="PTHR30619:SF7">
    <property type="entry name" value="BETA-LACTAMASE DOMAIN PROTEIN"/>
    <property type="match status" value="1"/>
</dbReference>
<dbReference type="EMBL" id="WBUI01000021">
    <property type="protein sequence ID" value="KAB2930404.1"/>
    <property type="molecule type" value="Genomic_DNA"/>
</dbReference>
<evidence type="ECO:0000256" key="5">
    <source>
        <dbReference type="ARBA" id="ARBA00023136"/>
    </source>
</evidence>
<feature type="transmembrane region" description="Helical" evidence="6">
    <location>
        <begin position="356"/>
        <end position="373"/>
    </location>
</feature>
<dbReference type="Proteomes" id="UP000460298">
    <property type="component" value="Unassembled WGS sequence"/>
</dbReference>
<dbReference type="InterPro" id="IPR004477">
    <property type="entry name" value="ComEC_N"/>
</dbReference>
<protein>
    <submittedName>
        <fullName evidence="8">ComEC/Rec2 family competence protein</fullName>
    </submittedName>
</protein>
<proteinExistence type="predicted"/>
<evidence type="ECO:0000256" key="6">
    <source>
        <dbReference type="SAM" id="Phobius"/>
    </source>
</evidence>
<name>A0A833H049_9LEPT</name>
<keyword evidence="5 6" id="KW-0472">Membrane</keyword>
<evidence type="ECO:0000256" key="2">
    <source>
        <dbReference type="ARBA" id="ARBA00022475"/>
    </source>
</evidence>
<keyword evidence="3 6" id="KW-0812">Transmembrane</keyword>
<feature type="transmembrane region" description="Helical" evidence="6">
    <location>
        <begin position="34"/>
        <end position="53"/>
    </location>
</feature>
<comment type="subcellular location">
    <subcellularLocation>
        <location evidence="1">Cell membrane</location>
        <topology evidence="1">Multi-pass membrane protein</topology>
    </subcellularLocation>
</comment>
<reference evidence="8 9" key="1">
    <citation type="submission" date="2019-10" db="EMBL/GenBank/DDBJ databases">
        <title>Extracellular Electron Transfer in a Candidatus Methanoperedens spp. Enrichment Culture.</title>
        <authorList>
            <person name="Berger S."/>
            <person name="Rangel Shaw D."/>
            <person name="Berben T."/>
            <person name="In 'T Zandt M."/>
            <person name="Frank J."/>
            <person name="Reimann J."/>
            <person name="Jetten M.S.M."/>
            <person name="Welte C.U."/>
        </authorList>
    </citation>
    <scope>NUCLEOTIDE SEQUENCE [LARGE SCALE GENOMIC DNA]</scope>
    <source>
        <strain evidence="8">SB12</strain>
    </source>
</reference>
<keyword evidence="2" id="KW-1003">Cell membrane</keyword>
<feature type="transmembrane region" description="Helical" evidence="6">
    <location>
        <begin position="431"/>
        <end position="453"/>
    </location>
</feature>
<sequence>MSPTRILKAVLLALTLLLLWWADPIAARSAAPSAVFLWAAFLLLCITVPLYLWPSVRWLPPRRSVLFLLPLFLALLAFTTRQWKAPDPAADVWMNPPQRSALSAELKIVKEIRPGLVLADVRLTSIEHFTGRWVRIPGRRKKVRTANYIEPVTHASFPVAVQTRKDEMPRVGCTLAVRLTPKYFPKRLEGDYLASLRYQGASSYMRLAPWLIQSKSCEVVDPKAEWKAALIELVTKEHGHPFLQEKIRFSKEAEGIALGMLTGKSGWMDRDTKSTAAGLGILHLFAASGLHLGILYAVLYWPLSKLFGPKHGLATAPPLVVAAAYVWLLDFPVSLVRAFCFVSLFALRSFVHRRIVTIDHLINTALLTALFFPDSMISLSALLSFSAVGGILFLFEPINGLFKANLKKRPMPFIMRTPSAIAHFFRQQGQISFAASLPVTPWILLFFRSYAFLSPFANMVIVPMAGVLLPLLFVSIFSGFLAADTWPDRLLWFVTVNGFDLMLLVMNRFNMPAFFVRFEEIAPVAVMSFVLLVGTVCVLALYKQERISKRTALTAVLLFFSLTGPMGFLVLRAIERVMDG</sequence>
<dbReference type="InterPro" id="IPR052159">
    <property type="entry name" value="Competence_DNA_uptake"/>
</dbReference>
<keyword evidence="4 6" id="KW-1133">Transmembrane helix</keyword>
<feature type="transmembrane region" description="Helical" evidence="6">
    <location>
        <begin position="379"/>
        <end position="402"/>
    </location>
</feature>
<evidence type="ECO:0000313" key="8">
    <source>
        <dbReference type="EMBL" id="KAB2930404.1"/>
    </source>
</evidence>
<evidence type="ECO:0000313" key="9">
    <source>
        <dbReference type="Proteomes" id="UP000460298"/>
    </source>
</evidence>
<dbReference type="GO" id="GO:0005886">
    <property type="term" value="C:plasma membrane"/>
    <property type="evidence" value="ECO:0007669"/>
    <property type="project" value="UniProtKB-SubCell"/>
</dbReference>
<accession>A0A833H049</accession>
<organism evidence="8 9">
    <name type="scientific">Leptonema illini</name>
    <dbReference type="NCBI Taxonomy" id="183"/>
    <lineage>
        <taxon>Bacteria</taxon>
        <taxon>Pseudomonadati</taxon>
        <taxon>Spirochaetota</taxon>
        <taxon>Spirochaetia</taxon>
        <taxon>Leptospirales</taxon>
        <taxon>Leptospiraceae</taxon>
        <taxon>Leptonema</taxon>
    </lineage>
</organism>